<feature type="transmembrane region" description="Helical" evidence="1">
    <location>
        <begin position="119"/>
        <end position="137"/>
    </location>
</feature>
<name>A0AAJ7U4P0_PETMA</name>
<keyword evidence="1" id="KW-0472">Membrane</keyword>
<dbReference type="AlphaFoldDB" id="A0AAJ7U4P0"/>
<feature type="transmembrane region" description="Helical" evidence="1">
    <location>
        <begin position="63"/>
        <end position="84"/>
    </location>
</feature>
<dbReference type="PANTHER" id="PTHR15260:SF1">
    <property type="entry name" value="SARCOSPAN"/>
    <property type="match status" value="1"/>
</dbReference>
<dbReference type="Proteomes" id="UP001318040">
    <property type="component" value="Chromosome 48"/>
</dbReference>
<dbReference type="GO" id="GO:0016010">
    <property type="term" value="C:dystrophin-associated glycoprotein complex"/>
    <property type="evidence" value="ECO:0007669"/>
    <property type="project" value="InterPro"/>
</dbReference>
<proteinExistence type="predicted"/>
<evidence type="ECO:0000256" key="1">
    <source>
        <dbReference type="SAM" id="Phobius"/>
    </source>
</evidence>
<keyword evidence="1" id="KW-1133">Transmembrane helix</keyword>
<feature type="transmembrane region" description="Helical" evidence="1">
    <location>
        <begin position="27"/>
        <end position="43"/>
    </location>
</feature>
<dbReference type="RefSeq" id="XP_032828243.1">
    <property type="nucleotide sequence ID" value="XM_032972352.1"/>
</dbReference>
<sequence length="178" mass="18805">MLIGTVVTAVAFSTSDLSPSLRPRDTPYWAGLPVCLAATLGFYMQSMNHHEEETARMINVRVAYFLCCTLGAALSLTAACFAAHHGALLASSICHPRTQGGSRGGGKGHSGGGSHTAQVLLNVCAAACCLGGCYLLWRRRYQGVALGRELAGYVDWSGGGRREEVAPLGAFRKYGHSD</sequence>
<accession>A0AAJ7U4P0</accession>
<reference evidence="3" key="1">
    <citation type="submission" date="2025-08" db="UniProtKB">
        <authorList>
            <consortium name="RefSeq"/>
        </authorList>
    </citation>
    <scope>IDENTIFICATION</scope>
    <source>
        <tissue evidence="3">Sperm</tissue>
    </source>
</reference>
<organism evidence="2 3">
    <name type="scientific">Petromyzon marinus</name>
    <name type="common">Sea lamprey</name>
    <dbReference type="NCBI Taxonomy" id="7757"/>
    <lineage>
        <taxon>Eukaryota</taxon>
        <taxon>Metazoa</taxon>
        <taxon>Chordata</taxon>
        <taxon>Craniata</taxon>
        <taxon>Vertebrata</taxon>
        <taxon>Cyclostomata</taxon>
        <taxon>Hyperoartia</taxon>
        <taxon>Petromyzontiformes</taxon>
        <taxon>Petromyzontidae</taxon>
        <taxon>Petromyzon</taxon>
    </lineage>
</organism>
<keyword evidence="2" id="KW-1185">Reference proteome</keyword>
<dbReference type="PANTHER" id="PTHR15260">
    <property type="entry name" value="SARCOSPAN"/>
    <property type="match status" value="1"/>
</dbReference>
<dbReference type="InterPro" id="IPR030429">
    <property type="entry name" value="Sarcospan"/>
</dbReference>
<dbReference type="GO" id="GO:0042383">
    <property type="term" value="C:sarcolemma"/>
    <property type="evidence" value="ECO:0007669"/>
    <property type="project" value="TreeGrafter"/>
</dbReference>
<evidence type="ECO:0000313" key="3">
    <source>
        <dbReference type="RefSeq" id="XP_032828243.1"/>
    </source>
</evidence>
<evidence type="ECO:0000313" key="2">
    <source>
        <dbReference type="Proteomes" id="UP001318040"/>
    </source>
</evidence>
<dbReference type="KEGG" id="pmrn:116952743"/>
<keyword evidence="1" id="KW-0812">Transmembrane</keyword>
<gene>
    <name evidence="3" type="primary">LOC116952743</name>
</gene>
<protein>
    <submittedName>
        <fullName evidence="3">Sarcospan-like</fullName>
    </submittedName>
</protein>